<evidence type="ECO:0000256" key="3">
    <source>
        <dbReference type="SAM" id="MobiDB-lite"/>
    </source>
</evidence>
<feature type="transmembrane region" description="Helical" evidence="4">
    <location>
        <begin position="504"/>
        <end position="524"/>
    </location>
</feature>
<dbReference type="OrthoDB" id="10250130at2759"/>
<sequence length="942" mass="100691">MASGCFLFLLSYLFSTVNAQNISTTTPVPPLQWINLTGLLQGSTPPPPLADAVVGYDDDSRTLIIFGGLAESGLPQSQTYLLNLQTLTWSTPVPPANLQLSPPARSAALSGMDVAASNRHGFVVIGGKGSAGEALSDIWEYGFNPQFWTQVQVSPGGPSARWGASGGIDIRTPANQDPVVPGPNNTFYLAGGSDGKNISPLSDVWRLNVSGILSSNLPTNVQGSWEHLALQNLPGRVDQAGAVVGQQVVAMGGCVSASSLTTENTTCARQDAFVINTVSFSEISPGPCPAPRVGSVLVPNMNGFSQSFASQLFLLLGDFNSSLWQDSNGLAKGEVAILDLNTNSWTRVLPAGDPDSSGNVHFPSARTGASGFSFPTAIVGNSDSRNFSSDSIIFGGQDSNGNFLSEVWLLRAYTGIITPSNPTWAGFGDGHLQTGVNADGSGVRVTYLTECASSILQNGSNSSAPNNGSNPDSGSDGSGQSSGQSAPSQVQNSRLFDTSPIHKFLVSLSLVVLLPILLCFRWTPSTLEAEWIPSRNIALVVIFTFIGFAAYSIGIVGFIFAFITLSSNVARSSQNLHLKTAHGIVGLIFFLSLYVIVPLLYLILTILDRRFGISRDRRSQFSDGLRPSVDTNGKAESGAPLPRSVTPSALNTSPPSSPRPRTLSWDASNVLRPSQDGGMSGESTPSATVSKSFEVLNRPGKTGRRLSGPWPTNGSSTASHPLPTSRTLGEIDWLLRRRSLSVVGELDYAITQAENAQNTSNNSITPTSPSVYIPNLRLPRRTLIVVHILTQVSIMGLCAATLAELWSRAPRYLFAIFLVWSIAYYIVMISLAWVQRPATSILTVLLWRLRGNATSPVPLRSSSEPSAGGQGPYTLHRPPYHAATHVDETSYIHTAPLSVETDDNDDDLDEDTRQRLIEEEMERREVSIITVPRRKLLIANPS</sequence>
<keyword evidence="4" id="KW-1133">Transmembrane helix</keyword>
<feature type="compositionally biased region" description="Polar residues" evidence="3">
    <location>
        <begin position="681"/>
        <end position="691"/>
    </location>
</feature>
<keyword evidence="2" id="KW-0677">Repeat</keyword>
<evidence type="ECO:0000256" key="1">
    <source>
        <dbReference type="ARBA" id="ARBA00022441"/>
    </source>
</evidence>
<comment type="caution">
    <text evidence="6">The sequence shown here is derived from an EMBL/GenBank/DDBJ whole genome shotgun (WGS) entry which is preliminary data.</text>
</comment>
<evidence type="ECO:0000256" key="2">
    <source>
        <dbReference type="ARBA" id="ARBA00022737"/>
    </source>
</evidence>
<keyword evidence="5" id="KW-0732">Signal</keyword>
<dbReference type="InterPro" id="IPR015915">
    <property type="entry name" value="Kelch-typ_b-propeller"/>
</dbReference>
<feature type="compositionally biased region" description="Polar residues" evidence="3">
    <location>
        <begin position="855"/>
        <end position="865"/>
    </location>
</feature>
<dbReference type="Gene3D" id="2.120.10.80">
    <property type="entry name" value="Kelch-type beta propeller"/>
    <property type="match status" value="2"/>
</dbReference>
<feature type="region of interest" description="Disordered" evidence="3">
    <location>
        <begin position="458"/>
        <end position="489"/>
    </location>
</feature>
<dbReference type="EMBL" id="JADNYJ010000001">
    <property type="protein sequence ID" value="KAF8913884.1"/>
    <property type="molecule type" value="Genomic_DNA"/>
</dbReference>
<feature type="transmembrane region" description="Helical" evidence="4">
    <location>
        <begin position="783"/>
        <end position="806"/>
    </location>
</feature>
<feature type="transmembrane region" description="Helical" evidence="4">
    <location>
        <begin position="583"/>
        <end position="607"/>
    </location>
</feature>
<organism evidence="6 7">
    <name type="scientific">Gymnopilus junonius</name>
    <name type="common">Spectacular rustgill mushroom</name>
    <name type="synonym">Gymnopilus spectabilis subsp. junonius</name>
    <dbReference type="NCBI Taxonomy" id="109634"/>
    <lineage>
        <taxon>Eukaryota</taxon>
        <taxon>Fungi</taxon>
        <taxon>Dikarya</taxon>
        <taxon>Basidiomycota</taxon>
        <taxon>Agaricomycotina</taxon>
        <taxon>Agaricomycetes</taxon>
        <taxon>Agaricomycetidae</taxon>
        <taxon>Agaricales</taxon>
        <taxon>Agaricineae</taxon>
        <taxon>Hymenogastraceae</taxon>
        <taxon>Gymnopilus</taxon>
    </lineage>
</organism>
<evidence type="ECO:0000313" key="6">
    <source>
        <dbReference type="EMBL" id="KAF8913884.1"/>
    </source>
</evidence>
<evidence type="ECO:0000256" key="4">
    <source>
        <dbReference type="SAM" id="Phobius"/>
    </source>
</evidence>
<accession>A0A9P5P4C8</accession>
<gene>
    <name evidence="6" type="ORF">CPB84DRAFT_1669330</name>
</gene>
<evidence type="ECO:0000256" key="5">
    <source>
        <dbReference type="SAM" id="SignalP"/>
    </source>
</evidence>
<keyword evidence="1" id="KW-0880">Kelch repeat</keyword>
<keyword evidence="4" id="KW-0812">Transmembrane</keyword>
<feature type="chain" id="PRO_5040189959" evidence="5">
    <location>
        <begin position="20"/>
        <end position="942"/>
    </location>
</feature>
<keyword evidence="7" id="KW-1185">Reference proteome</keyword>
<feature type="transmembrane region" description="Helical" evidence="4">
    <location>
        <begin position="536"/>
        <end position="563"/>
    </location>
</feature>
<dbReference type="PANTHER" id="PTHR46093:SF18">
    <property type="entry name" value="FIBRONECTIN TYPE-III DOMAIN-CONTAINING PROTEIN"/>
    <property type="match status" value="1"/>
</dbReference>
<dbReference type="SUPFAM" id="SSF117281">
    <property type="entry name" value="Kelch motif"/>
    <property type="match status" value="1"/>
</dbReference>
<dbReference type="PANTHER" id="PTHR46093">
    <property type="entry name" value="ACYL-COA-BINDING DOMAIN-CONTAINING PROTEIN 5"/>
    <property type="match status" value="1"/>
</dbReference>
<keyword evidence="4" id="KW-0472">Membrane</keyword>
<feature type="transmembrane region" description="Helical" evidence="4">
    <location>
        <begin position="812"/>
        <end position="834"/>
    </location>
</feature>
<reference evidence="6" key="1">
    <citation type="submission" date="2020-11" db="EMBL/GenBank/DDBJ databases">
        <authorList>
            <consortium name="DOE Joint Genome Institute"/>
            <person name="Ahrendt S."/>
            <person name="Riley R."/>
            <person name="Andreopoulos W."/>
            <person name="LaButti K."/>
            <person name="Pangilinan J."/>
            <person name="Ruiz-duenas F.J."/>
            <person name="Barrasa J.M."/>
            <person name="Sanchez-Garcia M."/>
            <person name="Camarero S."/>
            <person name="Miyauchi S."/>
            <person name="Serrano A."/>
            <person name="Linde D."/>
            <person name="Babiker R."/>
            <person name="Drula E."/>
            <person name="Ayuso-Fernandez I."/>
            <person name="Pacheco R."/>
            <person name="Padilla G."/>
            <person name="Ferreira P."/>
            <person name="Barriuso J."/>
            <person name="Kellner H."/>
            <person name="Castanera R."/>
            <person name="Alfaro M."/>
            <person name="Ramirez L."/>
            <person name="Pisabarro A.G."/>
            <person name="Kuo A."/>
            <person name="Tritt A."/>
            <person name="Lipzen A."/>
            <person name="He G."/>
            <person name="Yan M."/>
            <person name="Ng V."/>
            <person name="Cullen D."/>
            <person name="Martin F."/>
            <person name="Rosso M.-N."/>
            <person name="Henrissat B."/>
            <person name="Hibbett D."/>
            <person name="Martinez A.T."/>
            <person name="Grigoriev I.V."/>
        </authorList>
    </citation>
    <scope>NUCLEOTIDE SEQUENCE</scope>
    <source>
        <strain evidence="6">AH 44721</strain>
    </source>
</reference>
<feature type="signal peptide" evidence="5">
    <location>
        <begin position="1"/>
        <end position="19"/>
    </location>
</feature>
<feature type="region of interest" description="Disordered" evidence="3">
    <location>
        <begin position="855"/>
        <end position="874"/>
    </location>
</feature>
<dbReference type="Proteomes" id="UP000724874">
    <property type="component" value="Unassembled WGS sequence"/>
</dbReference>
<proteinExistence type="predicted"/>
<name>A0A9P5P4C8_GYMJU</name>
<feature type="compositionally biased region" description="Polar residues" evidence="3">
    <location>
        <begin position="710"/>
        <end position="724"/>
    </location>
</feature>
<feature type="region of interest" description="Disordered" evidence="3">
    <location>
        <begin position="620"/>
        <end position="724"/>
    </location>
</feature>
<protein>
    <submittedName>
        <fullName evidence="6">Uncharacterized protein</fullName>
    </submittedName>
</protein>
<evidence type="ECO:0000313" key="7">
    <source>
        <dbReference type="Proteomes" id="UP000724874"/>
    </source>
</evidence>
<dbReference type="AlphaFoldDB" id="A0A9P5P4C8"/>